<reference evidence="3" key="1">
    <citation type="journal article" date="2017" name="Plant J.">
        <title>The pomegranate (Punica granatum L.) genome and the genomics of punicalagin biosynthesis.</title>
        <authorList>
            <person name="Qin G."/>
            <person name="Xu C."/>
            <person name="Ming R."/>
            <person name="Tang H."/>
            <person name="Guyot R."/>
            <person name="Kramer E.M."/>
            <person name="Hu Y."/>
            <person name="Yi X."/>
            <person name="Qi Y."/>
            <person name="Xu X."/>
            <person name="Gao Z."/>
            <person name="Pan H."/>
            <person name="Jian J."/>
            <person name="Tian Y."/>
            <person name="Yue Z."/>
            <person name="Xu Y."/>
        </authorList>
    </citation>
    <scope>NUCLEOTIDE SEQUENCE [LARGE SCALE GENOMIC DNA]</scope>
    <source>
        <strain evidence="3">cv. Dabenzi</strain>
    </source>
</reference>
<feature type="signal peptide" evidence="1">
    <location>
        <begin position="1"/>
        <end position="24"/>
    </location>
</feature>
<dbReference type="InterPro" id="IPR007541">
    <property type="entry name" value="Uncharacterised_BSP"/>
</dbReference>
<evidence type="ECO:0008006" key="4">
    <source>
        <dbReference type="Google" id="ProtNLM"/>
    </source>
</evidence>
<evidence type="ECO:0000256" key="1">
    <source>
        <dbReference type="SAM" id="SignalP"/>
    </source>
</evidence>
<accession>A0A218VXT6</accession>
<dbReference type="AlphaFoldDB" id="A0A218VXT6"/>
<sequence length="230" mass="26001">MALLSYSLPSILLIVATSLHATNAVEYVVSNTVPNTEGGAIFRDKLGQDYARQTMASASEFIWQTLRQPNEADRKPIARVTLVVENFEGIAYTINSSEIHVSANSYIRNIKGDIKTDFNGVLYHEMTHIWQWDGKRQGHAPNVTEGVADFVRLRANYAPPTWPPRGSGQFWHEGYAVTAYFLDYCEGLKNGFVADLNMKMKDGYNDSFFMELLGKPVDQLWSEYKARYGN</sequence>
<feature type="chain" id="PRO_5012668338" description="Plant basic secretory protein (BSP) family protein" evidence="1">
    <location>
        <begin position="25"/>
        <end position="230"/>
    </location>
</feature>
<keyword evidence="1" id="KW-0732">Signal</keyword>
<protein>
    <recommendedName>
        <fullName evidence="4">Plant basic secretory protein (BSP) family protein</fullName>
    </recommendedName>
</protein>
<dbReference type="Pfam" id="PF04450">
    <property type="entry name" value="BSP"/>
    <property type="match status" value="1"/>
</dbReference>
<gene>
    <name evidence="2" type="ORF">CDL15_Pgr028528</name>
</gene>
<evidence type="ECO:0000313" key="3">
    <source>
        <dbReference type="Proteomes" id="UP000197138"/>
    </source>
</evidence>
<dbReference type="Proteomes" id="UP000197138">
    <property type="component" value="Unassembled WGS sequence"/>
</dbReference>
<proteinExistence type="predicted"/>
<dbReference type="PANTHER" id="PTHR33321:SF21">
    <property type="entry name" value="BASIC SECRETORY PROTEASE"/>
    <property type="match status" value="1"/>
</dbReference>
<name>A0A218VXT6_PUNGR</name>
<evidence type="ECO:0000313" key="2">
    <source>
        <dbReference type="EMBL" id="OWM64811.1"/>
    </source>
</evidence>
<dbReference type="PANTHER" id="PTHR33321">
    <property type="match status" value="1"/>
</dbReference>
<dbReference type="EMBL" id="MTKT01005739">
    <property type="protein sequence ID" value="OWM64811.1"/>
    <property type="molecule type" value="Genomic_DNA"/>
</dbReference>
<comment type="caution">
    <text evidence="2">The sequence shown here is derived from an EMBL/GenBank/DDBJ whole genome shotgun (WGS) entry which is preliminary data.</text>
</comment>
<organism evidence="2 3">
    <name type="scientific">Punica granatum</name>
    <name type="common">Pomegranate</name>
    <dbReference type="NCBI Taxonomy" id="22663"/>
    <lineage>
        <taxon>Eukaryota</taxon>
        <taxon>Viridiplantae</taxon>
        <taxon>Streptophyta</taxon>
        <taxon>Embryophyta</taxon>
        <taxon>Tracheophyta</taxon>
        <taxon>Spermatophyta</taxon>
        <taxon>Magnoliopsida</taxon>
        <taxon>eudicotyledons</taxon>
        <taxon>Gunneridae</taxon>
        <taxon>Pentapetalae</taxon>
        <taxon>rosids</taxon>
        <taxon>malvids</taxon>
        <taxon>Myrtales</taxon>
        <taxon>Lythraceae</taxon>
        <taxon>Punica</taxon>
    </lineage>
</organism>